<protein>
    <submittedName>
        <fullName evidence="2">DUF1080 domain-containing protein</fullName>
    </submittedName>
</protein>
<dbReference type="RefSeq" id="WP_252855775.1">
    <property type="nucleotide sequence ID" value="NZ_JAMXLR010000092.1"/>
</dbReference>
<dbReference type="InterPro" id="IPR010496">
    <property type="entry name" value="AL/BT2_dom"/>
</dbReference>
<dbReference type="Proteomes" id="UP001155241">
    <property type="component" value="Unassembled WGS sequence"/>
</dbReference>
<comment type="caution">
    <text evidence="2">The sequence shown here is derived from an EMBL/GenBank/DDBJ whole genome shotgun (WGS) entry which is preliminary data.</text>
</comment>
<feature type="domain" description="3-keto-alpha-glucoside-1,2-lyase/3-keto-2-hydroxy-glucal hydratase" evidence="1">
    <location>
        <begin position="9"/>
        <end position="217"/>
    </location>
</feature>
<dbReference type="AlphaFoldDB" id="A0A9X2JJ10"/>
<evidence type="ECO:0000313" key="3">
    <source>
        <dbReference type="Proteomes" id="UP001155241"/>
    </source>
</evidence>
<dbReference type="Pfam" id="PF06439">
    <property type="entry name" value="3keto-disac_hyd"/>
    <property type="match status" value="1"/>
</dbReference>
<evidence type="ECO:0000313" key="2">
    <source>
        <dbReference type="EMBL" id="MCO6047665.1"/>
    </source>
</evidence>
<evidence type="ECO:0000259" key="1">
    <source>
        <dbReference type="Pfam" id="PF06439"/>
    </source>
</evidence>
<reference evidence="2" key="1">
    <citation type="submission" date="2022-06" db="EMBL/GenBank/DDBJ databases">
        <title>Aeoliella straminimaris, a novel planctomycete from sediments.</title>
        <authorList>
            <person name="Vitorino I.R."/>
            <person name="Lage O.M."/>
        </authorList>
    </citation>
    <scope>NUCLEOTIDE SEQUENCE</scope>
    <source>
        <strain evidence="2">ICT_H6.2</strain>
    </source>
</reference>
<dbReference type="EMBL" id="JAMXLR010000092">
    <property type="protein sequence ID" value="MCO6047665.1"/>
    <property type="molecule type" value="Genomic_DNA"/>
</dbReference>
<name>A0A9X2JJ10_9BACT</name>
<accession>A0A9X2JJ10</accession>
<keyword evidence="3" id="KW-1185">Reference proteome</keyword>
<gene>
    <name evidence="2" type="ORF">NG895_27490</name>
</gene>
<dbReference type="Gene3D" id="2.60.120.560">
    <property type="entry name" value="Exo-inulinase, domain 1"/>
    <property type="match status" value="1"/>
</dbReference>
<organism evidence="2 3">
    <name type="scientific">Aeoliella straminimaris</name>
    <dbReference type="NCBI Taxonomy" id="2954799"/>
    <lineage>
        <taxon>Bacteria</taxon>
        <taxon>Pseudomonadati</taxon>
        <taxon>Planctomycetota</taxon>
        <taxon>Planctomycetia</taxon>
        <taxon>Pirellulales</taxon>
        <taxon>Lacipirellulaceae</taxon>
        <taxon>Aeoliella</taxon>
    </lineage>
</organism>
<sequence length="228" mass="25628">MSAEDTEEGFVSLFDGESLKGWDGNPELWSVVDGVIRGKTSDDNPLARNEFLIWDGEVSDFVLKLEFRIADRGVGNSGVQYRSKRYKDEGPWVAGGYQADIERTNKYMGILYEERGRGILALRGQEVALNRNGEQFEKEVVGSTGDASELVQDVKAGEWQTMEIVARGNHLEHKLNGRTLVRVTDNDDEKMAKKGLIALQLHVGPEMQIEFRNIRLKDEGPDKKNSKP</sequence>
<dbReference type="GO" id="GO:0016787">
    <property type="term" value="F:hydrolase activity"/>
    <property type="evidence" value="ECO:0007669"/>
    <property type="project" value="InterPro"/>
</dbReference>
<proteinExistence type="predicted"/>